<sequence length="564" mass="63638">MSNNDAESRRAVTAAIASTGSAGVGQMVDAGISSQKKRVQNREMKEAQMARDKAEHDAAKAKNEGTSNTLVWGRVKRPTGESTGPPVDGSMQILSPSTMDYNQGLDISHQVQEDVWVDEINKFRINGRLCEWIAGFHPKQIPCQLDGGFLNGSYNVGQKVLFEDGTTWLLRFPRVKSIYPKYADEKVVMEVEALSLIRERTSVPIPDVKAWGLADSNPLGLGPFILMDFIDGVCLNNVFTGGDSRLLNKEIPDSDLEIVYRQIANFMLQIFEINFDRIGSLPTPRTGYSAPTCPLTWKIQEIAQTGGVHTFDWQQLRYQPNSITGELDAIAKYASLSILESLIPRFVNVAYEKGPFKLICDDFGPANMIVKSEKDLTIVGVVDLEWVYAGPAQLFGSAPWWLLHDRPVNEEWDFKDGNPPEATKRYFNCLDIFKEALAKEEAKMPRKPGTKLSELVKWSEDSGAIWFHMLLSSGFFDSLSFPCMQLRQYISDQWWRERVNELEVKPEVKHFVADKLQDLDAYDKNLDEIERLKDCLDRGEMTRDDFIVAVDGFPSSSKCRHIVE</sequence>
<dbReference type="eggNOG" id="ENOG502SI0S">
    <property type="taxonomic scope" value="Eukaryota"/>
</dbReference>
<name>B6GWU2_PENRW</name>
<gene>
    <name evidence="2" type="ORF">Pc12g10990</name>
    <name evidence="2" type="ORF">PCH_Pc12g10990</name>
</gene>
<dbReference type="InterPro" id="IPR051678">
    <property type="entry name" value="AGP_Transferase"/>
</dbReference>
<proteinExistence type="predicted"/>
<dbReference type="BioCyc" id="PCHR:PC12G10990-MONOMER"/>
<organism evidence="2 3">
    <name type="scientific">Penicillium rubens (strain ATCC 28089 / DSM 1075 / NRRL 1951 / Wisconsin 54-1255)</name>
    <name type="common">Penicillium chrysogenum</name>
    <dbReference type="NCBI Taxonomy" id="500485"/>
    <lineage>
        <taxon>Eukaryota</taxon>
        <taxon>Fungi</taxon>
        <taxon>Dikarya</taxon>
        <taxon>Ascomycota</taxon>
        <taxon>Pezizomycotina</taxon>
        <taxon>Eurotiomycetes</taxon>
        <taxon>Eurotiomycetidae</taxon>
        <taxon>Eurotiales</taxon>
        <taxon>Aspergillaceae</taxon>
        <taxon>Penicillium</taxon>
        <taxon>Penicillium chrysogenum species complex</taxon>
    </lineage>
</organism>
<dbReference type="PANTHER" id="PTHR21310:SF37">
    <property type="entry name" value="AMINOGLYCOSIDE PHOSPHOTRANSFERASE DOMAIN-CONTAINING PROTEIN"/>
    <property type="match status" value="1"/>
</dbReference>
<feature type="compositionally biased region" description="Basic and acidic residues" evidence="1">
    <location>
        <begin position="40"/>
        <end position="63"/>
    </location>
</feature>
<dbReference type="Proteomes" id="UP000000724">
    <property type="component" value="Contig Pc00c12"/>
</dbReference>
<evidence type="ECO:0000256" key="1">
    <source>
        <dbReference type="SAM" id="MobiDB-lite"/>
    </source>
</evidence>
<dbReference type="OrthoDB" id="5412996at2759"/>
<dbReference type="OMA" id="ANFMLQI"/>
<evidence type="ECO:0000313" key="3">
    <source>
        <dbReference type="Proteomes" id="UP000000724"/>
    </source>
</evidence>
<accession>B6GWU2</accession>
<evidence type="ECO:0000313" key="2">
    <source>
        <dbReference type="EMBL" id="CAP80726.1"/>
    </source>
</evidence>
<reference evidence="2 3" key="1">
    <citation type="journal article" date="2008" name="Nat. Biotechnol.">
        <title>Genome sequencing and analysis of the filamentous fungus Penicillium chrysogenum.</title>
        <authorList>
            <person name="van den Berg M.A."/>
            <person name="Albang R."/>
            <person name="Albermann K."/>
            <person name="Badger J.H."/>
            <person name="Daran J.-M."/>
            <person name="Driessen A.J.M."/>
            <person name="Garcia-Estrada C."/>
            <person name="Fedorova N.D."/>
            <person name="Harris D.M."/>
            <person name="Heijne W.H.M."/>
            <person name="Joardar V.S."/>
            <person name="Kiel J.A.K.W."/>
            <person name="Kovalchuk A."/>
            <person name="Martin J.F."/>
            <person name="Nierman W.C."/>
            <person name="Nijland J.G."/>
            <person name="Pronk J.T."/>
            <person name="Roubos J.A."/>
            <person name="van der Klei I.J."/>
            <person name="van Peij N.N.M.E."/>
            <person name="Veenhuis M."/>
            <person name="von Doehren H."/>
            <person name="Wagner C."/>
            <person name="Wortman J.R."/>
            <person name="Bovenberg R.A.L."/>
        </authorList>
    </citation>
    <scope>NUCLEOTIDE SEQUENCE [LARGE SCALE GENOMIC DNA]</scope>
    <source>
        <strain evidence="3">ATCC 28089 / DSM 1075 / NRRL 1951 / Wisconsin 54-1255</strain>
    </source>
</reference>
<dbReference type="SUPFAM" id="SSF56112">
    <property type="entry name" value="Protein kinase-like (PK-like)"/>
    <property type="match status" value="1"/>
</dbReference>
<dbReference type="AlphaFoldDB" id="B6GWU2"/>
<dbReference type="HOGENOM" id="CLU_028906_3_1_1"/>
<feature type="region of interest" description="Disordered" evidence="1">
    <location>
        <begin position="17"/>
        <end position="63"/>
    </location>
</feature>
<keyword evidence="3" id="KW-1185">Reference proteome</keyword>
<dbReference type="InterPro" id="IPR011009">
    <property type="entry name" value="Kinase-like_dom_sf"/>
</dbReference>
<dbReference type="EMBL" id="AM920427">
    <property type="protein sequence ID" value="CAP80726.1"/>
    <property type="molecule type" value="Genomic_DNA"/>
</dbReference>
<dbReference type="PANTHER" id="PTHR21310">
    <property type="entry name" value="AMINOGLYCOSIDE PHOSPHOTRANSFERASE-RELATED-RELATED"/>
    <property type="match status" value="1"/>
</dbReference>
<protein>
    <submittedName>
        <fullName evidence="2">Pc12g10990 protein</fullName>
    </submittedName>
</protein>
<dbReference type="VEuPathDB" id="FungiDB:PCH_Pc12g10990"/>